<evidence type="ECO:0000313" key="2">
    <source>
        <dbReference type="Proteomes" id="UP001438953"/>
    </source>
</evidence>
<protein>
    <submittedName>
        <fullName evidence="1">Adenylate kinase</fullName>
    </submittedName>
</protein>
<dbReference type="RefSeq" id="WP_350934251.1">
    <property type="nucleotide sequence ID" value="NZ_JAYWLC010000001.1"/>
</dbReference>
<dbReference type="InterPro" id="IPR027417">
    <property type="entry name" value="P-loop_NTPase"/>
</dbReference>
<keyword evidence="2" id="KW-1185">Reference proteome</keyword>
<dbReference type="Gene3D" id="3.40.50.300">
    <property type="entry name" value="P-loop containing nucleotide triphosphate hydrolases"/>
    <property type="match status" value="1"/>
</dbReference>
<keyword evidence="1" id="KW-0418">Kinase</keyword>
<organism evidence="1 2">
    <name type="scientific">Thioclava kandeliae</name>
    <dbReference type="NCBI Taxonomy" id="3070818"/>
    <lineage>
        <taxon>Bacteria</taxon>
        <taxon>Pseudomonadati</taxon>
        <taxon>Pseudomonadota</taxon>
        <taxon>Alphaproteobacteria</taxon>
        <taxon>Rhodobacterales</taxon>
        <taxon>Paracoccaceae</taxon>
        <taxon>Thioclava</taxon>
    </lineage>
</organism>
<keyword evidence="1" id="KW-0808">Transferase</keyword>
<accession>A0ABV1SBU7</accession>
<evidence type="ECO:0000313" key="1">
    <source>
        <dbReference type="EMBL" id="MER5170378.1"/>
    </source>
</evidence>
<dbReference type="PANTHER" id="PTHR37816">
    <property type="entry name" value="YALI0E33011P"/>
    <property type="match status" value="1"/>
</dbReference>
<proteinExistence type="predicted"/>
<comment type="caution">
    <text evidence="1">The sequence shown here is derived from an EMBL/GenBank/DDBJ whole genome shotgun (WGS) entry which is preliminary data.</text>
</comment>
<dbReference type="NCBIfam" id="NF004861">
    <property type="entry name" value="PRK06217.1"/>
    <property type="match status" value="1"/>
</dbReference>
<dbReference type="EMBL" id="JAYWLC010000001">
    <property type="protein sequence ID" value="MER5170378.1"/>
    <property type="molecule type" value="Genomic_DNA"/>
</dbReference>
<name>A0ABV1SBU7_9RHOB</name>
<gene>
    <name evidence="1" type="ORF">VSX56_01200</name>
</gene>
<dbReference type="InterPro" id="IPR052922">
    <property type="entry name" value="Cytidylate_Kinase-2"/>
</dbReference>
<reference evidence="1 2" key="1">
    <citation type="submission" date="2024-06" db="EMBL/GenBank/DDBJ databases">
        <title>Thioclava kandeliae sp. nov. from a rhizosphere soil sample of Kandelia candel in a mangrove.</title>
        <authorList>
            <person name="Mu T."/>
        </authorList>
    </citation>
    <scope>NUCLEOTIDE SEQUENCE [LARGE SCALE GENOMIC DNA]</scope>
    <source>
        <strain evidence="1 2">CPCC 100088</strain>
    </source>
</reference>
<sequence>MTQRIYITGAAGAGSTSLGKQLSKTLQIPYIDTDDCYWAETDIPFTRKRCVSERCDLIREAQGDAGWVLAGACDGWGDEILSQADLVIFLRTPTPLRLTRLRKREVLRYGTRVAPGGDMEQIYRKFLNWAASYDDPYFCGRSLNRHREWLKSQPAPVLELSGGRAITDLENAVLAELGHLVAA</sequence>
<dbReference type="SUPFAM" id="SSF52540">
    <property type="entry name" value="P-loop containing nucleoside triphosphate hydrolases"/>
    <property type="match status" value="1"/>
</dbReference>
<dbReference type="PANTHER" id="PTHR37816:SF2">
    <property type="entry name" value="DNA TOPOLOGY MODULATION PROTEIN FLAR-RELATED PROTEIN"/>
    <property type="match status" value="1"/>
</dbReference>
<dbReference type="GO" id="GO:0016301">
    <property type="term" value="F:kinase activity"/>
    <property type="evidence" value="ECO:0007669"/>
    <property type="project" value="UniProtKB-KW"/>
</dbReference>
<dbReference type="Proteomes" id="UP001438953">
    <property type="component" value="Unassembled WGS sequence"/>
</dbReference>